<sequence>MTGDHCPAQLACRSGDQDEAPKPPPTADSPPSSISGFRIADVFYSTLPLMAQKISCLKCASTVRSPAFLRFECGFSFHESCLISMTGDHCPAQLACRSGDQDEAPRPPPLLAAHLPPSVDLG</sequence>
<feature type="compositionally biased region" description="Low complexity" evidence="1">
    <location>
        <begin position="111"/>
        <end position="122"/>
    </location>
</feature>
<evidence type="ECO:0000256" key="1">
    <source>
        <dbReference type="SAM" id="MobiDB-lite"/>
    </source>
</evidence>
<dbReference type="EMBL" id="BGPR01287312">
    <property type="protein sequence ID" value="GBN38033.1"/>
    <property type="molecule type" value="Genomic_DNA"/>
</dbReference>
<organism evidence="2 3">
    <name type="scientific">Araneus ventricosus</name>
    <name type="common">Orbweaver spider</name>
    <name type="synonym">Epeira ventricosa</name>
    <dbReference type="NCBI Taxonomy" id="182803"/>
    <lineage>
        <taxon>Eukaryota</taxon>
        <taxon>Metazoa</taxon>
        <taxon>Ecdysozoa</taxon>
        <taxon>Arthropoda</taxon>
        <taxon>Chelicerata</taxon>
        <taxon>Arachnida</taxon>
        <taxon>Araneae</taxon>
        <taxon>Araneomorphae</taxon>
        <taxon>Entelegynae</taxon>
        <taxon>Araneoidea</taxon>
        <taxon>Araneidae</taxon>
        <taxon>Araneus</taxon>
    </lineage>
</organism>
<protein>
    <submittedName>
        <fullName evidence="2">Uncharacterized protein</fullName>
    </submittedName>
</protein>
<dbReference type="Proteomes" id="UP000499080">
    <property type="component" value="Unassembled WGS sequence"/>
</dbReference>
<name>A0A4Y2NGJ7_ARAVE</name>
<proteinExistence type="predicted"/>
<feature type="region of interest" description="Disordered" evidence="1">
    <location>
        <begin position="1"/>
        <end position="33"/>
    </location>
</feature>
<feature type="region of interest" description="Disordered" evidence="1">
    <location>
        <begin position="98"/>
        <end position="122"/>
    </location>
</feature>
<reference evidence="2 3" key="1">
    <citation type="journal article" date="2019" name="Sci. Rep.">
        <title>Orb-weaving spider Araneus ventricosus genome elucidates the spidroin gene catalogue.</title>
        <authorList>
            <person name="Kono N."/>
            <person name="Nakamura H."/>
            <person name="Ohtoshi R."/>
            <person name="Moran D.A.P."/>
            <person name="Shinohara A."/>
            <person name="Yoshida Y."/>
            <person name="Fujiwara M."/>
            <person name="Mori M."/>
            <person name="Tomita M."/>
            <person name="Arakawa K."/>
        </authorList>
    </citation>
    <scope>NUCLEOTIDE SEQUENCE [LARGE SCALE GENOMIC DNA]</scope>
</reference>
<gene>
    <name evidence="2" type="ORF">AVEN_237486_1</name>
</gene>
<evidence type="ECO:0000313" key="2">
    <source>
        <dbReference type="EMBL" id="GBN38033.1"/>
    </source>
</evidence>
<dbReference type="AlphaFoldDB" id="A0A4Y2NGJ7"/>
<evidence type="ECO:0000313" key="3">
    <source>
        <dbReference type="Proteomes" id="UP000499080"/>
    </source>
</evidence>
<comment type="caution">
    <text evidence="2">The sequence shown here is derived from an EMBL/GenBank/DDBJ whole genome shotgun (WGS) entry which is preliminary data.</text>
</comment>
<keyword evidence="3" id="KW-1185">Reference proteome</keyword>
<accession>A0A4Y2NGJ7</accession>